<dbReference type="Proteomes" id="UP000597617">
    <property type="component" value="Unassembled WGS sequence"/>
</dbReference>
<evidence type="ECO:0000313" key="2">
    <source>
        <dbReference type="Proteomes" id="UP000597617"/>
    </source>
</evidence>
<dbReference type="EMBL" id="JADQDQ010000015">
    <property type="protein sequence ID" value="MBF9239617.1"/>
    <property type="molecule type" value="Genomic_DNA"/>
</dbReference>
<name>A0ABS0IMP1_9BACT</name>
<evidence type="ECO:0000313" key="1">
    <source>
        <dbReference type="EMBL" id="MBF9239617.1"/>
    </source>
</evidence>
<proteinExistence type="predicted"/>
<evidence type="ECO:0008006" key="3">
    <source>
        <dbReference type="Google" id="ProtNLM"/>
    </source>
</evidence>
<sequence>MKIINMHKRSIQQSKLRIGELLRTLSSKNDLMLATDKWSPMILDKGLAIGSKGGHGPMKYVIEKYEPDEFIQFTFTGPQGFRGFHTFEITALDDNVSELKHTIEMTTTGLAATLQWLIAIRWLHDAYIEDAFDKVESHFTTERKKRNWSIWVKLLRKAFKPKPN</sequence>
<accession>A0ABS0IMP1</accession>
<keyword evidence="2" id="KW-1185">Reference proteome</keyword>
<gene>
    <name evidence="1" type="ORF">I2I05_19650</name>
</gene>
<comment type="caution">
    <text evidence="1">The sequence shown here is derived from an EMBL/GenBank/DDBJ whole genome shotgun (WGS) entry which is preliminary data.</text>
</comment>
<reference evidence="1 2" key="1">
    <citation type="submission" date="2020-11" db="EMBL/GenBank/DDBJ databases">
        <authorList>
            <person name="Kim M.K."/>
        </authorList>
    </citation>
    <scope>NUCLEOTIDE SEQUENCE [LARGE SCALE GENOMIC DNA]</scope>
    <source>
        <strain evidence="1 2">BT683</strain>
    </source>
</reference>
<dbReference type="SUPFAM" id="SSF55961">
    <property type="entry name" value="Bet v1-like"/>
    <property type="match status" value="1"/>
</dbReference>
<protein>
    <recommendedName>
        <fullName evidence="3">SRPBCC family protein</fullName>
    </recommendedName>
</protein>
<organism evidence="1 2">
    <name type="scientific">Hymenobacter jeongseonensis</name>
    <dbReference type="NCBI Taxonomy" id="2791027"/>
    <lineage>
        <taxon>Bacteria</taxon>
        <taxon>Pseudomonadati</taxon>
        <taxon>Bacteroidota</taxon>
        <taxon>Cytophagia</taxon>
        <taxon>Cytophagales</taxon>
        <taxon>Hymenobacteraceae</taxon>
        <taxon>Hymenobacter</taxon>
    </lineage>
</organism>